<protein>
    <recommendedName>
        <fullName evidence="5">Late embryogenesis abundant protein LEA-2 subgroup domain-containing protein</fullName>
    </recommendedName>
</protein>
<keyword evidence="7" id="KW-1185">Reference proteome</keyword>
<dbReference type="PANTHER" id="PTHR31234:SF59">
    <property type="entry name" value="EMBRYOGENESIS ABUNDANT (LEA) HYDROXYPROLINE-RICH GLYCOPROTEIN FAMILY PROTEIN, PUTATIVE-RELATED"/>
    <property type="match status" value="1"/>
</dbReference>
<proteinExistence type="predicted"/>
<dbReference type="AlphaFoldDB" id="A0AAN9PEE0"/>
<evidence type="ECO:0000256" key="1">
    <source>
        <dbReference type="ARBA" id="ARBA00004167"/>
    </source>
</evidence>
<organism evidence="6 7">
    <name type="scientific">Clitoria ternatea</name>
    <name type="common">Butterfly pea</name>
    <dbReference type="NCBI Taxonomy" id="43366"/>
    <lineage>
        <taxon>Eukaryota</taxon>
        <taxon>Viridiplantae</taxon>
        <taxon>Streptophyta</taxon>
        <taxon>Embryophyta</taxon>
        <taxon>Tracheophyta</taxon>
        <taxon>Spermatophyta</taxon>
        <taxon>Magnoliopsida</taxon>
        <taxon>eudicotyledons</taxon>
        <taxon>Gunneridae</taxon>
        <taxon>Pentapetalae</taxon>
        <taxon>rosids</taxon>
        <taxon>fabids</taxon>
        <taxon>Fabales</taxon>
        <taxon>Fabaceae</taxon>
        <taxon>Papilionoideae</taxon>
        <taxon>50 kb inversion clade</taxon>
        <taxon>NPAAA clade</taxon>
        <taxon>indigoferoid/millettioid clade</taxon>
        <taxon>Phaseoleae</taxon>
        <taxon>Clitoria</taxon>
    </lineage>
</organism>
<dbReference type="EMBL" id="JAYKXN010000004">
    <property type="protein sequence ID" value="KAK7294182.1"/>
    <property type="molecule type" value="Genomic_DNA"/>
</dbReference>
<name>A0AAN9PEE0_CLITE</name>
<dbReference type="GO" id="GO:0016020">
    <property type="term" value="C:membrane"/>
    <property type="evidence" value="ECO:0007669"/>
    <property type="project" value="UniProtKB-SubCell"/>
</dbReference>
<comment type="caution">
    <text evidence="6">The sequence shown here is derived from an EMBL/GenBank/DDBJ whole genome shotgun (WGS) entry which is preliminary data.</text>
</comment>
<dbReference type="InterPro" id="IPR004864">
    <property type="entry name" value="LEA_2"/>
</dbReference>
<dbReference type="InterPro" id="IPR044839">
    <property type="entry name" value="NDR1-like"/>
</dbReference>
<keyword evidence="3" id="KW-1133">Transmembrane helix</keyword>
<evidence type="ECO:0000256" key="2">
    <source>
        <dbReference type="ARBA" id="ARBA00022692"/>
    </source>
</evidence>
<evidence type="ECO:0000313" key="7">
    <source>
        <dbReference type="Proteomes" id="UP001359559"/>
    </source>
</evidence>
<dbReference type="Proteomes" id="UP001359559">
    <property type="component" value="Unassembled WGS sequence"/>
</dbReference>
<dbReference type="SUPFAM" id="SSF117070">
    <property type="entry name" value="LEA14-like"/>
    <property type="match status" value="1"/>
</dbReference>
<evidence type="ECO:0000259" key="5">
    <source>
        <dbReference type="Pfam" id="PF03168"/>
    </source>
</evidence>
<feature type="domain" description="Late embryogenesis abundant protein LEA-2 subgroup" evidence="5">
    <location>
        <begin position="66"/>
        <end position="156"/>
    </location>
</feature>
<accession>A0AAN9PEE0</accession>
<keyword evidence="4" id="KW-0472">Membrane</keyword>
<evidence type="ECO:0000313" key="6">
    <source>
        <dbReference type="EMBL" id="KAK7294182.1"/>
    </source>
</evidence>
<evidence type="ECO:0000256" key="3">
    <source>
        <dbReference type="ARBA" id="ARBA00022989"/>
    </source>
</evidence>
<comment type="subcellular location">
    <subcellularLocation>
        <location evidence="1">Membrane</location>
        <topology evidence="1">Single-pass membrane protein</topology>
    </subcellularLocation>
</comment>
<dbReference type="Pfam" id="PF03168">
    <property type="entry name" value="LEA_2"/>
    <property type="match status" value="1"/>
</dbReference>
<sequence>MAKALIYFVLPRQCCLKWTVALVVCLALAFLLWPGDPDVTIESLNVKHVKVHPIPPIGADVRLSVTVKVRNRDIYWMELMEVDVGIRYRGKKLGHVESEGGHVRSWGVSPVDGEIEYVGLPASDATHLLEDLAKRRVHFHTTTEVTGQLGLFFFSFPNIFKATLSCQVLVNTKNHSIISQHCLHKAMSVRSFQPTMALSAPD</sequence>
<reference evidence="6 7" key="1">
    <citation type="submission" date="2024-01" db="EMBL/GenBank/DDBJ databases">
        <title>The genomes of 5 underutilized Papilionoideae crops provide insights into root nodulation and disease resistance.</title>
        <authorList>
            <person name="Yuan L."/>
        </authorList>
    </citation>
    <scope>NUCLEOTIDE SEQUENCE [LARGE SCALE GENOMIC DNA]</scope>
    <source>
        <strain evidence="6">LY-2023</strain>
        <tissue evidence="6">Leaf</tissue>
    </source>
</reference>
<dbReference type="GO" id="GO:0098542">
    <property type="term" value="P:defense response to other organism"/>
    <property type="evidence" value="ECO:0007669"/>
    <property type="project" value="InterPro"/>
</dbReference>
<keyword evidence="2" id="KW-0812">Transmembrane</keyword>
<dbReference type="PANTHER" id="PTHR31234">
    <property type="entry name" value="LATE EMBRYOGENESIS ABUNDANT (LEA) HYDROXYPROLINE-RICH GLYCOPROTEIN FAMILY"/>
    <property type="match status" value="1"/>
</dbReference>
<gene>
    <name evidence="6" type="ORF">RJT34_17067</name>
</gene>
<evidence type="ECO:0000256" key="4">
    <source>
        <dbReference type="ARBA" id="ARBA00023136"/>
    </source>
</evidence>